<organism evidence="1 2">
    <name type="scientific">Anaerocolumna cellulosilytica</name>
    <dbReference type="NCBI Taxonomy" id="433286"/>
    <lineage>
        <taxon>Bacteria</taxon>
        <taxon>Bacillati</taxon>
        <taxon>Bacillota</taxon>
        <taxon>Clostridia</taxon>
        <taxon>Lachnospirales</taxon>
        <taxon>Lachnospiraceae</taxon>
        <taxon>Anaerocolumna</taxon>
    </lineage>
</organism>
<dbReference type="PANTHER" id="PTHR48094">
    <property type="entry name" value="PROTEIN/NUCLEIC ACID DEGLYCASE DJ-1-RELATED"/>
    <property type="match status" value="1"/>
</dbReference>
<proteinExistence type="predicted"/>
<dbReference type="Pfam" id="PF01965">
    <property type="entry name" value="DJ-1_PfpI"/>
    <property type="match status" value="1"/>
</dbReference>
<dbReference type="RefSeq" id="WP_184095314.1">
    <property type="nucleotide sequence ID" value="NZ_AP023367.1"/>
</dbReference>
<dbReference type="PANTHER" id="PTHR48094:SF12">
    <property type="entry name" value="PARKINSON DISEASE PROTEIN 7 HOMOLOG"/>
    <property type="match status" value="1"/>
</dbReference>
<dbReference type="EMBL" id="AP023367">
    <property type="protein sequence ID" value="BCJ96488.1"/>
    <property type="molecule type" value="Genomic_DNA"/>
</dbReference>
<dbReference type="KEGG" id="acel:acsn021_40570"/>
<sequence length="180" mass="19041">MVYLFMADGFEEIEGLTVVDLLRRADISIKTVSITGSLTITGAHAIKVEADTLFENEDFKDASLLVLPGGMPGTKHLLEHTGLVSLLKTFNEQEKKLAAICAAPSVLGINGILNGKKATCYPGFEDKLLGAVTTGNKVEVASNVTTSRGLGTAIDFSLEIISQLKDKKTADAIAAAILYA</sequence>
<dbReference type="Gene3D" id="3.40.50.880">
    <property type="match status" value="1"/>
</dbReference>
<gene>
    <name evidence="1" type="ORF">acsn021_40570</name>
</gene>
<evidence type="ECO:0000313" key="2">
    <source>
        <dbReference type="Proteomes" id="UP000515561"/>
    </source>
</evidence>
<dbReference type="InterPro" id="IPR029062">
    <property type="entry name" value="Class_I_gatase-like"/>
</dbReference>
<accession>A0A6S6RCB8</accession>
<dbReference type="InterPro" id="IPR050325">
    <property type="entry name" value="Prot/Nucl_acid_deglycase"/>
</dbReference>
<dbReference type="SUPFAM" id="SSF52317">
    <property type="entry name" value="Class I glutamine amidotransferase-like"/>
    <property type="match status" value="1"/>
</dbReference>
<reference evidence="1 2" key="1">
    <citation type="journal article" date="2016" name="Int. J. Syst. Evol. Microbiol.">
        <title>Descriptions of Anaerotaenia torta gen. nov., sp. nov. and Anaerocolumna cellulosilytica gen. nov., sp. nov. isolated from a methanogenic reactor of cattle waste.</title>
        <authorList>
            <person name="Uek A."/>
            <person name="Ohtaki Y."/>
            <person name="Kaku N."/>
            <person name="Ueki K."/>
        </authorList>
    </citation>
    <scope>NUCLEOTIDE SEQUENCE [LARGE SCALE GENOMIC DNA]</scope>
    <source>
        <strain evidence="1 2">SN021</strain>
    </source>
</reference>
<dbReference type="InterPro" id="IPR002818">
    <property type="entry name" value="DJ-1/PfpI"/>
</dbReference>
<dbReference type="Proteomes" id="UP000515561">
    <property type="component" value="Chromosome"/>
</dbReference>
<evidence type="ECO:0000313" key="1">
    <source>
        <dbReference type="EMBL" id="BCJ96488.1"/>
    </source>
</evidence>
<protein>
    <submittedName>
        <fullName evidence="1">Thiazole biosynthesis protein ThiJ</fullName>
    </submittedName>
</protein>
<dbReference type="AlphaFoldDB" id="A0A6S6RCB8"/>
<dbReference type="GO" id="GO:0005737">
    <property type="term" value="C:cytoplasm"/>
    <property type="evidence" value="ECO:0007669"/>
    <property type="project" value="TreeGrafter"/>
</dbReference>
<keyword evidence="2" id="KW-1185">Reference proteome</keyword>
<dbReference type="InterPro" id="IPR006287">
    <property type="entry name" value="DJ-1"/>
</dbReference>
<dbReference type="CDD" id="cd03135">
    <property type="entry name" value="GATase1_DJ-1"/>
    <property type="match status" value="1"/>
</dbReference>
<dbReference type="NCBIfam" id="TIGR01383">
    <property type="entry name" value="not_thiJ"/>
    <property type="match status" value="1"/>
</dbReference>
<name>A0A6S6RCB8_9FIRM</name>